<proteinExistence type="predicted"/>
<dbReference type="Proteomes" id="UP000033684">
    <property type="component" value="Unassembled WGS sequence"/>
</dbReference>
<organism evidence="2 3">
    <name type="scientific">Methylocucumis oryzae</name>
    <dbReference type="NCBI Taxonomy" id="1632867"/>
    <lineage>
        <taxon>Bacteria</taxon>
        <taxon>Pseudomonadati</taxon>
        <taxon>Pseudomonadota</taxon>
        <taxon>Gammaproteobacteria</taxon>
        <taxon>Methylococcales</taxon>
        <taxon>Methylococcaceae</taxon>
        <taxon>Methylocucumis</taxon>
    </lineage>
</organism>
<dbReference type="AlphaFoldDB" id="A0A0F3IL40"/>
<evidence type="ECO:0000313" key="3">
    <source>
        <dbReference type="Proteomes" id="UP000033684"/>
    </source>
</evidence>
<reference evidence="3" key="1">
    <citation type="submission" date="2015-03" db="EMBL/GenBank/DDBJ databases">
        <title>Draft genome sequence of a novel methanotroph (Sn10-6) isolated from flooded ricefield rhizosphere in India.</title>
        <authorList>
            <person name="Pandit P.S."/>
            <person name="Pore S.D."/>
            <person name="Arora P."/>
            <person name="Kapse N.G."/>
            <person name="Dhakephalkar P.K."/>
            <person name="Rahalkar M.C."/>
        </authorList>
    </citation>
    <scope>NUCLEOTIDE SEQUENCE [LARGE SCALE GENOMIC DNA]</scope>
    <source>
        <strain evidence="3">Sn10-6</strain>
    </source>
</reference>
<dbReference type="Pfam" id="PF13490">
    <property type="entry name" value="zf-HC2"/>
    <property type="match status" value="1"/>
</dbReference>
<comment type="caution">
    <text evidence="2">The sequence shown here is derived from an EMBL/GenBank/DDBJ whole genome shotgun (WGS) entry which is preliminary data.</text>
</comment>
<protein>
    <recommendedName>
        <fullName evidence="1">Putative zinc-finger domain-containing protein</fullName>
    </recommendedName>
</protein>
<dbReference type="InterPro" id="IPR027383">
    <property type="entry name" value="Znf_put"/>
</dbReference>
<keyword evidence="3" id="KW-1185">Reference proteome</keyword>
<name>A0A0F3IL40_9GAMM</name>
<reference evidence="2 3" key="2">
    <citation type="journal article" date="2016" name="Microb. Ecol.">
        <title>Genome Characteristics of a Novel Type I Methanotroph (Sn10-6) Isolated from a Flooded Indian Rice Field.</title>
        <authorList>
            <person name="Rahalkar M.C."/>
            <person name="Pandit P.S."/>
            <person name="Dhakephalkar P.K."/>
            <person name="Pore S."/>
            <person name="Arora P."/>
            <person name="Kapse N."/>
        </authorList>
    </citation>
    <scope>NUCLEOTIDE SEQUENCE [LARGE SCALE GENOMIC DNA]</scope>
    <source>
        <strain evidence="2 3">Sn10-6</strain>
    </source>
</reference>
<sequence>MSYDLITLTSESSSHPSMEQLRQFVVGKLNDAESVAIEAHLFGCDACNQSLNSVSLTDSFTELVRGQ</sequence>
<evidence type="ECO:0000259" key="1">
    <source>
        <dbReference type="Pfam" id="PF13490"/>
    </source>
</evidence>
<dbReference type="Gene3D" id="1.10.10.1320">
    <property type="entry name" value="Anti-sigma factor, zinc-finger domain"/>
    <property type="match status" value="1"/>
</dbReference>
<dbReference type="RefSeq" id="WP_045779468.1">
    <property type="nucleotide sequence ID" value="NZ_LAJX01000120.1"/>
</dbReference>
<dbReference type="EMBL" id="LAJX01000120">
    <property type="protein sequence ID" value="KJV06274.1"/>
    <property type="molecule type" value="Genomic_DNA"/>
</dbReference>
<feature type="non-terminal residue" evidence="2">
    <location>
        <position position="67"/>
    </location>
</feature>
<feature type="domain" description="Putative zinc-finger" evidence="1">
    <location>
        <begin position="23"/>
        <end position="47"/>
    </location>
</feature>
<accession>A0A0F3IL40</accession>
<dbReference type="InterPro" id="IPR041916">
    <property type="entry name" value="Anti_sigma_zinc_sf"/>
</dbReference>
<gene>
    <name evidence="2" type="ORF">VZ94_12395</name>
</gene>
<evidence type="ECO:0000313" key="2">
    <source>
        <dbReference type="EMBL" id="KJV06274.1"/>
    </source>
</evidence>